<dbReference type="Pfam" id="PF00561">
    <property type="entry name" value="Abhydrolase_1"/>
    <property type="match status" value="1"/>
</dbReference>
<evidence type="ECO:0000259" key="3">
    <source>
        <dbReference type="Pfam" id="PF00561"/>
    </source>
</evidence>
<protein>
    <submittedName>
        <fullName evidence="4">Alpha/beta fold hydrolase</fullName>
    </submittedName>
</protein>
<dbReference type="Gene3D" id="3.40.50.1820">
    <property type="entry name" value="alpha/beta hydrolase"/>
    <property type="match status" value="1"/>
</dbReference>
<evidence type="ECO:0000313" key="4">
    <source>
        <dbReference type="EMBL" id="MFC5650346.1"/>
    </source>
</evidence>
<comment type="caution">
    <text evidence="4">The sequence shown here is derived from an EMBL/GenBank/DDBJ whole genome shotgun (WGS) entry which is preliminary data.</text>
</comment>
<dbReference type="SUPFAM" id="SSF53474">
    <property type="entry name" value="alpha/beta-Hydrolases"/>
    <property type="match status" value="1"/>
</dbReference>
<comment type="similarity">
    <text evidence="1">Belongs to the peptidase S33 family.</text>
</comment>
<dbReference type="InterPro" id="IPR000073">
    <property type="entry name" value="AB_hydrolase_1"/>
</dbReference>
<dbReference type="EMBL" id="JBHSOW010000049">
    <property type="protein sequence ID" value="MFC5650346.1"/>
    <property type="molecule type" value="Genomic_DNA"/>
</dbReference>
<dbReference type="PRINTS" id="PR00793">
    <property type="entry name" value="PROAMNOPTASE"/>
</dbReference>
<evidence type="ECO:0000256" key="2">
    <source>
        <dbReference type="ARBA" id="ARBA00022801"/>
    </source>
</evidence>
<accession>A0ABW0VWT7</accession>
<organism evidence="4 5">
    <name type="scientific">Paenibacillus solisilvae</name>
    <dbReference type="NCBI Taxonomy" id="2486751"/>
    <lineage>
        <taxon>Bacteria</taxon>
        <taxon>Bacillati</taxon>
        <taxon>Bacillota</taxon>
        <taxon>Bacilli</taxon>
        <taxon>Bacillales</taxon>
        <taxon>Paenibacillaceae</taxon>
        <taxon>Paenibacillus</taxon>
    </lineage>
</organism>
<feature type="domain" description="AB hydrolase-1" evidence="3">
    <location>
        <begin position="34"/>
        <end position="277"/>
    </location>
</feature>
<dbReference type="InterPro" id="IPR050266">
    <property type="entry name" value="AB_hydrolase_sf"/>
</dbReference>
<dbReference type="PRINTS" id="PR00111">
    <property type="entry name" value="ABHYDROLASE"/>
</dbReference>
<name>A0ABW0VWT7_9BACL</name>
<proteinExistence type="inferred from homology"/>
<dbReference type="InterPro" id="IPR029058">
    <property type="entry name" value="AB_hydrolase_fold"/>
</dbReference>
<dbReference type="GO" id="GO:0016787">
    <property type="term" value="F:hydrolase activity"/>
    <property type="evidence" value="ECO:0007669"/>
    <property type="project" value="UniProtKB-KW"/>
</dbReference>
<dbReference type="PANTHER" id="PTHR43798">
    <property type="entry name" value="MONOACYLGLYCEROL LIPASE"/>
    <property type="match status" value="1"/>
</dbReference>
<evidence type="ECO:0000313" key="5">
    <source>
        <dbReference type="Proteomes" id="UP001596047"/>
    </source>
</evidence>
<keyword evidence="2 4" id="KW-0378">Hydrolase</keyword>
<evidence type="ECO:0000256" key="1">
    <source>
        <dbReference type="ARBA" id="ARBA00010088"/>
    </source>
</evidence>
<reference evidence="5" key="1">
    <citation type="journal article" date="2019" name="Int. J. Syst. Evol. Microbiol.">
        <title>The Global Catalogue of Microorganisms (GCM) 10K type strain sequencing project: providing services to taxonomists for standard genome sequencing and annotation.</title>
        <authorList>
            <consortium name="The Broad Institute Genomics Platform"/>
            <consortium name="The Broad Institute Genome Sequencing Center for Infectious Disease"/>
            <person name="Wu L."/>
            <person name="Ma J."/>
        </authorList>
    </citation>
    <scope>NUCLEOTIDE SEQUENCE [LARGE SCALE GENOMIC DNA]</scope>
    <source>
        <strain evidence="5">CGMCC 1.3240</strain>
    </source>
</reference>
<dbReference type="Proteomes" id="UP001596047">
    <property type="component" value="Unassembled WGS sequence"/>
</dbReference>
<dbReference type="RefSeq" id="WP_379188900.1">
    <property type="nucleotide sequence ID" value="NZ_JBHSOW010000049.1"/>
</dbReference>
<gene>
    <name evidence="4" type="ORF">ACFPYJ_14645</name>
</gene>
<sequence>MYANINGTRIFFDVEGAGFVPDGPLLREKPVCFVLHGGPGGDHTIYKPALSPISEYMQLVYIDNRGSGLSDRGPQSTYSLENNVEDLEALRQFLGLKQIVLLGQSYGGMVALSYAVKYPDNLKALLLVTTSPSFRFLEGAKRIVEESGTPEQKAVCDILWNGAFESFEQLKRFYELMGPFYSNTYNPNPSEEERQKAVNAQMRQQRSFEALNEGFGGFLKKYDVVDKLAAIPVPTLIIGAIHDWITPVEESYVIADNIPSSELVIFQNSSHSVLKDEYDHFHTVVQGFVKRRLLV</sequence>
<dbReference type="InterPro" id="IPR002410">
    <property type="entry name" value="Peptidase_S33"/>
</dbReference>
<keyword evidence="5" id="KW-1185">Reference proteome</keyword>